<dbReference type="GO" id="GO:0005506">
    <property type="term" value="F:iron ion binding"/>
    <property type="evidence" value="ECO:0007669"/>
    <property type="project" value="InterPro"/>
</dbReference>
<accession>A0A385YXB6</accession>
<keyword evidence="12" id="KW-1133">Transmembrane helix</keyword>
<keyword evidence="7" id="KW-0249">Electron transport</keyword>
<dbReference type="OrthoDB" id="9794322at2"/>
<gene>
    <name evidence="14" type="ORF">D3873_10820</name>
</gene>
<dbReference type="EMBL" id="CP032418">
    <property type="protein sequence ID" value="AYC30318.1"/>
    <property type="molecule type" value="Genomic_DNA"/>
</dbReference>
<protein>
    <submittedName>
        <fullName evidence="14">Quinonprotein alcohol dehydrogenase</fullName>
    </submittedName>
</protein>
<evidence type="ECO:0000256" key="2">
    <source>
        <dbReference type="ARBA" id="ARBA00008156"/>
    </source>
</evidence>
<dbReference type="InterPro" id="IPR036909">
    <property type="entry name" value="Cyt_c-like_dom_sf"/>
</dbReference>
<evidence type="ECO:0000256" key="11">
    <source>
        <dbReference type="SAM" id="MobiDB-lite"/>
    </source>
</evidence>
<keyword evidence="8" id="KW-0560">Oxidoreductase</keyword>
<comment type="cofactor">
    <cofactor evidence="1">
        <name>pyrroloquinoline quinone</name>
        <dbReference type="ChEBI" id="CHEBI:58442"/>
    </cofactor>
</comment>
<dbReference type="InterPro" id="IPR018391">
    <property type="entry name" value="PQQ_b-propeller_rpt"/>
</dbReference>
<dbReference type="AlphaFoldDB" id="A0A385YXB6"/>
<dbReference type="Gene3D" id="1.10.760.10">
    <property type="entry name" value="Cytochrome c-like domain"/>
    <property type="match status" value="1"/>
</dbReference>
<dbReference type="Gene3D" id="2.140.10.10">
    <property type="entry name" value="Quinoprotein alcohol dehydrogenase-like superfamily"/>
    <property type="match status" value="1"/>
</dbReference>
<evidence type="ECO:0000256" key="12">
    <source>
        <dbReference type="SAM" id="Phobius"/>
    </source>
</evidence>
<evidence type="ECO:0000256" key="1">
    <source>
        <dbReference type="ARBA" id="ARBA00001931"/>
    </source>
</evidence>
<feature type="compositionally biased region" description="Polar residues" evidence="11">
    <location>
        <begin position="617"/>
        <end position="631"/>
    </location>
</feature>
<dbReference type="SUPFAM" id="SSF46626">
    <property type="entry name" value="Cytochrome c"/>
    <property type="match status" value="1"/>
</dbReference>
<keyword evidence="6" id="KW-0732">Signal</keyword>
<feature type="compositionally biased region" description="Low complexity" evidence="11">
    <location>
        <begin position="43"/>
        <end position="56"/>
    </location>
</feature>
<dbReference type="InterPro" id="IPR002372">
    <property type="entry name" value="PQQ_rpt_dom"/>
</dbReference>
<dbReference type="GO" id="GO:0016491">
    <property type="term" value="F:oxidoreductase activity"/>
    <property type="evidence" value="ECO:0007669"/>
    <property type="project" value="UniProtKB-KW"/>
</dbReference>
<name>A0A385YXB6_9BACL</name>
<dbReference type="Proteomes" id="UP000265725">
    <property type="component" value="Chromosome"/>
</dbReference>
<evidence type="ECO:0000313" key="15">
    <source>
        <dbReference type="Proteomes" id="UP000265725"/>
    </source>
</evidence>
<dbReference type="PRINTS" id="PR00605">
    <property type="entry name" value="CYTCHROMECIC"/>
</dbReference>
<dbReference type="InterPro" id="IPR011047">
    <property type="entry name" value="Quinoprotein_ADH-like_sf"/>
</dbReference>
<keyword evidence="3" id="KW-0813">Transport</keyword>
<dbReference type="Pfam" id="PF01011">
    <property type="entry name" value="PQQ"/>
    <property type="match status" value="1"/>
</dbReference>
<dbReference type="GO" id="GO:0009055">
    <property type="term" value="F:electron transfer activity"/>
    <property type="evidence" value="ECO:0007669"/>
    <property type="project" value="InterPro"/>
</dbReference>
<dbReference type="InterPro" id="IPR009056">
    <property type="entry name" value="Cyt_c-like_dom"/>
</dbReference>
<feature type="transmembrane region" description="Helical" evidence="12">
    <location>
        <begin position="7"/>
        <end position="30"/>
    </location>
</feature>
<dbReference type="PROSITE" id="PS51007">
    <property type="entry name" value="CYTC"/>
    <property type="match status" value="1"/>
</dbReference>
<dbReference type="KEGG" id="paek:D3873_10820"/>
<evidence type="ECO:0000256" key="5">
    <source>
        <dbReference type="ARBA" id="ARBA00022723"/>
    </source>
</evidence>
<dbReference type="SMART" id="SM00564">
    <property type="entry name" value="PQQ"/>
    <property type="match status" value="6"/>
</dbReference>
<dbReference type="SUPFAM" id="SSF50998">
    <property type="entry name" value="Quinoprotein alcohol dehydrogenase-like"/>
    <property type="match status" value="1"/>
</dbReference>
<evidence type="ECO:0000256" key="10">
    <source>
        <dbReference type="PROSITE-ProRule" id="PRU00433"/>
    </source>
</evidence>
<organism evidence="14 15">
    <name type="scientific">Paenisporosarcina cavernae</name>
    <dbReference type="NCBI Taxonomy" id="2320858"/>
    <lineage>
        <taxon>Bacteria</taxon>
        <taxon>Bacillati</taxon>
        <taxon>Bacillota</taxon>
        <taxon>Bacilli</taxon>
        <taxon>Bacillales</taxon>
        <taxon>Caryophanaceae</taxon>
        <taxon>Paenisporosarcina</taxon>
    </lineage>
</organism>
<evidence type="ECO:0000256" key="4">
    <source>
        <dbReference type="ARBA" id="ARBA00022617"/>
    </source>
</evidence>
<evidence type="ECO:0000259" key="13">
    <source>
        <dbReference type="PROSITE" id="PS51007"/>
    </source>
</evidence>
<keyword evidence="12" id="KW-0812">Transmembrane</keyword>
<reference evidence="15" key="1">
    <citation type="submission" date="2018-09" db="EMBL/GenBank/DDBJ databases">
        <authorList>
            <person name="Zhu H."/>
        </authorList>
    </citation>
    <scope>NUCLEOTIDE SEQUENCE [LARGE SCALE GENOMIC DNA]</scope>
    <source>
        <strain evidence="15">K2R23-3</strain>
    </source>
</reference>
<keyword evidence="15" id="KW-1185">Reference proteome</keyword>
<keyword evidence="9 10" id="KW-0408">Iron</keyword>
<evidence type="ECO:0000256" key="6">
    <source>
        <dbReference type="ARBA" id="ARBA00022729"/>
    </source>
</evidence>
<feature type="compositionally biased region" description="Basic and acidic residues" evidence="11">
    <location>
        <begin position="634"/>
        <end position="643"/>
    </location>
</feature>
<keyword evidence="12" id="KW-0472">Membrane</keyword>
<evidence type="ECO:0000256" key="7">
    <source>
        <dbReference type="ARBA" id="ARBA00022982"/>
    </source>
</evidence>
<proteinExistence type="inferred from homology"/>
<feature type="domain" description="Cytochrome c" evidence="13">
    <location>
        <begin position="643"/>
        <end position="719"/>
    </location>
</feature>
<evidence type="ECO:0000256" key="9">
    <source>
        <dbReference type="ARBA" id="ARBA00023004"/>
    </source>
</evidence>
<dbReference type="Pfam" id="PF13442">
    <property type="entry name" value="Cytochrome_CBB3"/>
    <property type="match status" value="1"/>
</dbReference>
<dbReference type="GO" id="GO:0020037">
    <property type="term" value="F:heme binding"/>
    <property type="evidence" value="ECO:0007669"/>
    <property type="project" value="InterPro"/>
</dbReference>
<dbReference type="RefSeq" id="WP_119884035.1">
    <property type="nucleotide sequence ID" value="NZ_CP032418.1"/>
</dbReference>
<dbReference type="InterPro" id="IPR008168">
    <property type="entry name" value="Cyt_C_IC"/>
</dbReference>
<feature type="region of interest" description="Disordered" evidence="11">
    <location>
        <begin position="390"/>
        <end position="409"/>
    </location>
</feature>
<keyword evidence="5 10" id="KW-0479">Metal-binding</keyword>
<keyword evidence="4 10" id="KW-0349">Heme</keyword>
<evidence type="ECO:0000313" key="14">
    <source>
        <dbReference type="EMBL" id="AYC30318.1"/>
    </source>
</evidence>
<evidence type="ECO:0000256" key="3">
    <source>
        <dbReference type="ARBA" id="ARBA00022448"/>
    </source>
</evidence>
<evidence type="ECO:0000256" key="8">
    <source>
        <dbReference type="ARBA" id="ARBA00023002"/>
    </source>
</evidence>
<feature type="region of interest" description="Disordered" evidence="11">
    <location>
        <begin position="617"/>
        <end position="643"/>
    </location>
</feature>
<comment type="similarity">
    <text evidence="2">Belongs to the bacterial PQQ dehydrogenase family.</text>
</comment>
<dbReference type="PANTHER" id="PTHR32303">
    <property type="entry name" value="QUINOPROTEIN ALCOHOL DEHYDROGENASE (CYTOCHROME C)"/>
    <property type="match status" value="1"/>
</dbReference>
<feature type="region of interest" description="Disordered" evidence="11">
    <location>
        <begin position="36"/>
        <end position="60"/>
    </location>
</feature>
<sequence>MGSSKTWLAAGIGMIVVVLALIVLILTFGWNGDDKDEANPDNGTSTSQGSDSGTLTAENGTDFKVEYPTTEWMTNGGDYYNRRYANLDQITTENIKNLKPEWVTSLGSGTEFKYSGEATPVVIDGVMYITTGANDVLALDAVTGEKVWEYRPEIAQEMDTVCCGWVNRGVGFGDGMIFATLLDARLVALDQKTGEVVWEREVANWEEGYTITGAPLYYNGKVYTGVAGGEYGIRGRLTAFDADNGREIWRFYTIPGPGEKGHETWPEDNDAWMTGGGPIWQTPAVDPELGYLYFATGNTSPDLDGSNRAGDNLYANSIMAIDAETGEYKWHFQEVHHDIWDMDPANPVILYDVEMDGEMKKGIAQAGKTGWVYFLDRTTGEPLVGIEEKEVPQDDRQHTSPTQPYPIGDAFVPQEVTDEAVKEDLSDDFEGEYGKIFDPFWETPLVVKPSPQGGANWPPSAYNPDTEYFYVLGNDNYFTFTRSDEKFKEGDAYLGSVFAPVLEAPQRGTVTAIDVKTNKIAWQVDWDAIAYSGVLTTKGNLVFVGHNDGRIIAYDAKTGDQVWEYMTDAGANAPPISYEVDGVQYISILSAGNTLAGSKHGDKMYTFKLDGTFKDGNVTNAGKGTPSTDTPSKGGDDKDTASAETDKGMDVFKNNCLACHGEQGAGGHNGPNLQDSKTAEDLDKVVARIKEGGSSMPSFDGILSEEEINAVAKYVNEVLSPLGK</sequence>